<comment type="caution">
    <text evidence="2">The sequence shown here is derived from an EMBL/GenBank/DDBJ whole genome shotgun (WGS) entry which is preliminary data.</text>
</comment>
<evidence type="ECO:0000256" key="1">
    <source>
        <dbReference type="SAM" id="MobiDB-lite"/>
    </source>
</evidence>
<feature type="region of interest" description="Disordered" evidence="1">
    <location>
        <begin position="51"/>
        <end position="106"/>
    </location>
</feature>
<dbReference type="EMBL" id="JACAGB010000013">
    <property type="protein sequence ID" value="KAF6328989.1"/>
    <property type="molecule type" value="Genomic_DNA"/>
</dbReference>
<protein>
    <submittedName>
        <fullName evidence="2">Uncharacterized protein</fullName>
    </submittedName>
</protein>
<name>A0A7J7VV67_PIPKU</name>
<proteinExistence type="predicted"/>
<feature type="compositionally biased region" description="Polar residues" evidence="1">
    <location>
        <begin position="75"/>
        <end position="91"/>
    </location>
</feature>
<organism evidence="2 3">
    <name type="scientific">Pipistrellus kuhlii</name>
    <name type="common">Kuhl's pipistrelle</name>
    <dbReference type="NCBI Taxonomy" id="59472"/>
    <lineage>
        <taxon>Eukaryota</taxon>
        <taxon>Metazoa</taxon>
        <taxon>Chordata</taxon>
        <taxon>Craniata</taxon>
        <taxon>Vertebrata</taxon>
        <taxon>Euteleostomi</taxon>
        <taxon>Mammalia</taxon>
        <taxon>Eutheria</taxon>
        <taxon>Laurasiatheria</taxon>
        <taxon>Chiroptera</taxon>
        <taxon>Yangochiroptera</taxon>
        <taxon>Vespertilionidae</taxon>
        <taxon>Pipistrellus</taxon>
    </lineage>
</organism>
<dbReference type="Proteomes" id="UP000558488">
    <property type="component" value="Unassembled WGS sequence"/>
</dbReference>
<evidence type="ECO:0000313" key="2">
    <source>
        <dbReference type="EMBL" id="KAF6328989.1"/>
    </source>
</evidence>
<reference evidence="2 3" key="1">
    <citation type="journal article" date="2020" name="Nature">
        <title>Six reference-quality genomes reveal evolution of bat adaptations.</title>
        <authorList>
            <person name="Jebb D."/>
            <person name="Huang Z."/>
            <person name="Pippel M."/>
            <person name="Hughes G.M."/>
            <person name="Lavrichenko K."/>
            <person name="Devanna P."/>
            <person name="Winkler S."/>
            <person name="Jermiin L.S."/>
            <person name="Skirmuntt E.C."/>
            <person name="Katzourakis A."/>
            <person name="Burkitt-Gray L."/>
            <person name="Ray D.A."/>
            <person name="Sullivan K.A.M."/>
            <person name="Roscito J.G."/>
            <person name="Kirilenko B.M."/>
            <person name="Davalos L.M."/>
            <person name="Corthals A.P."/>
            <person name="Power M.L."/>
            <person name="Jones G."/>
            <person name="Ransome R.D."/>
            <person name="Dechmann D.K.N."/>
            <person name="Locatelli A.G."/>
            <person name="Puechmaille S.J."/>
            <person name="Fedrigo O."/>
            <person name="Jarvis E.D."/>
            <person name="Hiller M."/>
            <person name="Vernes S.C."/>
            <person name="Myers E.W."/>
            <person name="Teeling E.C."/>
        </authorList>
    </citation>
    <scope>NUCLEOTIDE SEQUENCE [LARGE SCALE GENOMIC DNA]</scope>
    <source>
        <strain evidence="2">MPipKuh1</strain>
        <tissue evidence="2">Flight muscle</tissue>
    </source>
</reference>
<gene>
    <name evidence="2" type="ORF">mPipKuh1_008308</name>
</gene>
<accession>A0A7J7VV67</accession>
<sequence>MILQVFYIGCLQHSSPSIDTDDPQIHLAWRSILPSDTKQSRLNYNKNVHTAQKGVQQECPPQLTGKAEPLGPARTPSTQSDSIIQGSSQNAETKKQITNERNGGKQMIEYRVQNHSYKIFQEFSRKGR</sequence>
<evidence type="ECO:0000313" key="3">
    <source>
        <dbReference type="Proteomes" id="UP000558488"/>
    </source>
</evidence>
<keyword evidence="3" id="KW-1185">Reference proteome</keyword>
<dbReference type="AlphaFoldDB" id="A0A7J7VV67"/>